<keyword evidence="3" id="KW-0732">Signal</keyword>
<dbReference type="SUPFAM" id="SSF49265">
    <property type="entry name" value="Fibronectin type III"/>
    <property type="match status" value="1"/>
</dbReference>
<keyword evidence="2" id="KW-0119">Carbohydrate metabolism</keyword>
<feature type="chain" id="PRO_5039451548" description="Fibronectin type-III domain-containing protein" evidence="3">
    <location>
        <begin position="30"/>
        <end position="808"/>
    </location>
</feature>
<evidence type="ECO:0000259" key="4">
    <source>
        <dbReference type="PROSITE" id="PS50853"/>
    </source>
</evidence>
<dbReference type="Proteomes" id="UP000198373">
    <property type="component" value="Unassembled WGS sequence"/>
</dbReference>
<dbReference type="InterPro" id="IPR036116">
    <property type="entry name" value="FN3_sf"/>
</dbReference>
<evidence type="ECO:0000256" key="2">
    <source>
        <dbReference type="ARBA" id="ARBA00023326"/>
    </source>
</evidence>
<reference evidence="6" key="1">
    <citation type="submission" date="2017-06" db="EMBL/GenBank/DDBJ databases">
        <authorList>
            <person name="Varghese N."/>
            <person name="Submissions S."/>
        </authorList>
    </citation>
    <scope>NUCLEOTIDE SEQUENCE [LARGE SCALE GENOMIC DNA]</scope>
    <source>
        <strain evidence="6">DSM 46839</strain>
    </source>
</reference>
<protein>
    <recommendedName>
        <fullName evidence="4">Fibronectin type-III domain-containing protein</fullName>
    </recommendedName>
</protein>
<dbReference type="InterPro" id="IPR013783">
    <property type="entry name" value="Ig-like_fold"/>
</dbReference>
<evidence type="ECO:0000313" key="6">
    <source>
        <dbReference type="Proteomes" id="UP000198373"/>
    </source>
</evidence>
<feature type="domain" description="Fibronectin type-III" evidence="4">
    <location>
        <begin position="127"/>
        <end position="220"/>
    </location>
</feature>
<keyword evidence="2" id="KW-0624">Polysaccharide degradation</keyword>
<dbReference type="NCBIfam" id="NF038133">
    <property type="entry name" value="choice_anch_L"/>
    <property type="match status" value="1"/>
</dbReference>
<evidence type="ECO:0000313" key="5">
    <source>
        <dbReference type="EMBL" id="SNS10547.1"/>
    </source>
</evidence>
<gene>
    <name evidence="5" type="ORF">SAMN06893096_10232</name>
</gene>
<dbReference type="Gene3D" id="2.60.40.10">
    <property type="entry name" value="Immunoglobulins"/>
    <property type="match status" value="1"/>
</dbReference>
<dbReference type="InterPro" id="IPR003961">
    <property type="entry name" value="FN3_dom"/>
</dbReference>
<name>A0A239BR90_9ACTN</name>
<dbReference type="AlphaFoldDB" id="A0A239BR90"/>
<keyword evidence="6" id="KW-1185">Reference proteome</keyword>
<keyword evidence="1" id="KW-0326">Glycosidase</keyword>
<sequence>MGVSVRGRATLLAATLLLTLMLGAMPEGAKAVAPTVGNVTVIINAPDGVPANVFLNGATKQLASKPPSGTSTRVSLSLPVTPVSYRVDAPPVTFAGTRYLGISSRPTLVISPGQSSELQVTYSPEAGAQQIHATSVTPNSVSLAWTASPTARFALRRTPGTTPAANVQQGTTVPVAALGSVDGNLTPGATYTYSLFTQDRSRWYGPLAITATTPNSTPDGSMASYIAPPSTLILEPTDIAAITTLDVGVRVRLQAQISTPLLGSGVVLPASDTLAGGLVGVVRAISTDGRTVELDPAGLADAFDYYELSVPSFSVTGAPPDESQPAAGPQNLTHGIAGLPAQLPAASAQCGRTRGSGNFVNFTPTLKADGHFATKVDKFASVPVKATVNAGLTIRLTGAAEVQTTLNVRCNVTLPHVFRTFQAGPVPMAISFRPTAEFNIQGAWDIRNVGLTVTSGFNVTATMGVSGNPNVSVQPIMNATPLTPQVVTSNGSLNLRTGGELTFGPGAGTSGLGIIAGINGAVHPFDASFGPKFPHPDPRFNQCLQLAAGKSWALTLAVKAFLGKLSLSASVPLMSNTTPWFPTQHYPSGCQDLQAPSAGTPDTLLGGGVTKVDDVTSGSGAQWGHVDGFAPGQKTWVLSTGQISDAIGAPSQFASTGMGQPGDAQLSALAGHSTNDAASYQVTITPTGSTLHVRYVFASEEYPEYVGSSFNDVMAVFVNGTNCAVVPGTSTPVSINTVNDHTNSNYYVDNSTGAAGYGTTMDGLTVPLTCSVPVVPGQPVTVRIAVADSSDSSYDSAVALLDGGIWAD</sequence>
<dbReference type="GO" id="GO:0016798">
    <property type="term" value="F:hydrolase activity, acting on glycosyl bonds"/>
    <property type="evidence" value="ECO:0007669"/>
    <property type="project" value="UniProtKB-KW"/>
</dbReference>
<dbReference type="EMBL" id="FZOO01000002">
    <property type="protein sequence ID" value="SNS10547.1"/>
    <property type="molecule type" value="Genomic_DNA"/>
</dbReference>
<dbReference type="GO" id="GO:0000272">
    <property type="term" value="P:polysaccharide catabolic process"/>
    <property type="evidence" value="ECO:0007669"/>
    <property type="project" value="UniProtKB-KW"/>
</dbReference>
<evidence type="ECO:0000256" key="1">
    <source>
        <dbReference type="ARBA" id="ARBA00023295"/>
    </source>
</evidence>
<organism evidence="5 6">
    <name type="scientific">Geodermatophilus pulveris</name>
    <dbReference type="NCBI Taxonomy" id="1564159"/>
    <lineage>
        <taxon>Bacteria</taxon>
        <taxon>Bacillati</taxon>
        <taxon>Actinomycetota</taxon>
        <taxon>Actinomycetes</taxon>
        <taxon>Geodermatophilales</taxon>
        <taxon>Geodermatophilaceae</taxon>
        <taxon>Geodermatophilus</taxon>
    </lineage>
</organism>
<dbReference type="InterPro" id="IPR049804">
    <property type="entry name" value="Choice_anch_L"/>
</dbReference>
<accession>A0A239BR90</accession>
<proteinExistence type="predicted"/>
<keyword evidence="1" id="KW-0378">Hydrolase</keyword>
<feature type="signal peptide" evidence="3">
    <location>
        <begin position="1"/>
        <end position="29"/>
    </location>
</feature>
<evidence type="ECO:0000256" key="3">
    <source>
        <dbReference type="SAM" id="SignalP"/>
    </source>
</evidence>
<dbReference type="PROSITE" id="PS50853">
    <property type="entry name" value="FN3"/>
    <property type="match status" value="1"/>
</dbReference>